<dbReference type="InterPro" id="IPR036069">
    <property type="entry name" value="DUF34/NIF3_sf"/>
</dbReference>
<evidence type="ECO:0000256" key="4">
    <source>
        <dbReference type="PIRNR" id="PIRNR037489"/>
    </source>
</evidence>
<dbReference type="PANTHER" id="PTHR13799:SF14">
    <property type="entry name" value="GTP CYCLOHYDROLASE 1 TYPE 2 HOMOLOG"/>
    <property type="match status" value="1"/>
</dbReference>
<dbReference type="InterPro" id="IPR015867">
    <property type="entry name" value="N-reg_PII/ATP_PRibTrfase_C"/>
</dbReference>
<dbReference type="NCBIfam" id="TIGR00486">
    <property type="entry name" value="YbgI_SA1388"/>
    <property type="match status" value="1"/>
</dbReference>
<dbReference type="Proteomes" id="UP000076927">
    <property type="component" value="Chromosome"/>
</dbReference>
<organism evidence="6 7">
    <name type="scientific">Paenibacillus swuensis</name>
    <dbReference type="NCBI Taxonomy" id="1178515"/>
    <lineage>
        <taxon>Bacteria</taxon>
        <taxon>Bacillati</taxon>
        <taxon>Bacillota</taxon>
        <taxon>Bacilli</taxon>
        <taxon>Bacillales</taxon>
        <taxon>Paenibacillaceae</taxon>
        <taxon>Paenibacillus</taxon>
    </lineage>
</organism>
<feature type="binding site" evidence="5">
    <location>
        <position position="105"/>
    </location>
    <ligand>
        <name>a divalent metal cation</name>
        <dbReference type="ChEBI" id="CHEBI:60240"/>
        <label>1</label>
    </ligand>
</feature>
<dbReference type="FunFam" id="3.30.70.120:FF:000006">
    <property type="entry name" value="GTP cyclohydrolase 1 type 2 homolog"/>
    <property type="match status" value="1"/>
</dbReference>
<dbReference type="EMBL" id="CP011388">
    <property type="protein sequence ID" value="ANE47333.1"/>
    <property type="molecule type" value="Genomic_DNA"/>
</dbReference>
<feature type="binding site" evidence="5">
    <location>
        <position position="67"/>
    </location>
    <ligand>
        <name>a divalent metal cation</name>
        <dbReference type="ChEBI" id="CHEBI:60240"/>
        <label>1</label>
    </ligand>
</feature>
<dbReference type="Gene3D" id="3.30.70.120">
    <property type="match status" value="1"/>
</dbReference>
<dbReference type="PANTHER" id="PTHR13799">
    <property type="entry name" value="NGG1 INTERACTING FACTOR 3"/>
    <property type="match status" value="1"/>
</dbReference>
<feature type="binding site" evidence="5">
    <location>
        <position position="331"/>
    </location>
    <ligand>
        <name>a divalent metal cation</name>
        <dbReference type="ChEBI" id="CHEBI:60240"/>
        <label>1</label>
    </ligand>
</feature>
<sequence>MLAKGQTVIQYMEQLAPKHYAVPDDRIGLQLGTLHKDIRKVLVALDVTDAVAEEAIAEGADLIIAHHAIIFRALKHLQTDSPSGKLYEKLIKHDIAVYISHTNLDVADGGVNDMMAEALGLTGLAPLEDIHTEKLYKLVVFVPETHHAQVLEALFQAGAGHIGNYSHCSFNINGKGTFKPQEGASPFTGQLGKLEETDEVRIEVLVPDNVHRKVVQAMLKAHPYEEVAYDLYAMDLKGRSFGLGRVGKLPETVTLRELNERVKAAFRVPLSRVVGDPEQTVRKVAVLGGSGSRYIGHAMFAGADVLVTGDIDYHTAHDALAAGLCIIDPGHNVEKIMKHGVAEWLRERLGESKNATEVVASREETEPFLFL</sequence>
<evidence type="ECO:0000256" key="2">
    <source>
        <dbReference type="ARBA" id="ARBA00022112"/>
    </source>
</evidence>
<dbReference type="STRING" id="1178515.SY83_14840"/>
<dbReference type="SUPFAM" id="SSF102705">
    <property type="entry name" value="NIF3 (NGG1p interacting factor 3)-like"/>
    <property type="match status" value="1"/>
</dbReference>
<evidence type="ECO:0000313" key="6">
    <source>
        <dbReference type="EMBL" id="ANE47333.1"/>
    </source>
</evidence>
<evidence type="ECO:0000313" key="7">
    <source>
        <dbReference type="Proteomes" id="UP000076927"/>
    </source>
</evidence>
<gene>
    <name evidence="6" type="ORF">SY83_14840</name>
</gene>
<dbReference type="AlphaFoldDB" id="A0A172TKN6"/>
<dbReference type="Gene3D" id="3.40.1390.30">
    <property type="entry name" value="NIF3 (NGG1p interacting factor 3)-like"/>
    <property type="match status" value="1"/>
</dbReference>
<feature type="binding site" evidence="5">
    <location>
        <position position="334"/>
    </location>
    <ligand>
        <name>a divalent metal cation</name>
        <dbReference type="ChEBI" id="CHEBI:60240"/>
        <label>1</label>
    </ligand>
</feature>
<dbReference type="PATRIC" id="fig|1178515.4.peg.2982"/>
<keyword evidence="3 4" id="KW-0479">Metal-binding</keyword>
<dbReference type="OrthoDB" id="9792792at2"/>
<protein>
    <recommendedName>
        <fullName evidence="2 4">GTP cyclohydrolase 1 type 2 homolog</fullName>
    </recommendedName>
</protein>
<dbReference type="RefSeq" id="WP_068607791.1">
    <property type="nucleotide sequence ID" value="NZ_CP011388.1"/>
</dbReference>
<dbReference type="GO" id="GO:0005737">
    <property type="term" value="C:cytoplasm"/>
    <property type="evidence" value="ECO:0007669"/>
    <property type="project" value="TreeGrafter"/>
</dbReference>
<dbReference type="InterPro" id="IPR002678">
    <property type="entry name" value="DUF34/NIF3"/>
</dbReference>
<keyword evidence="7" id="KW-1185">Reference proteome</keyword>
<evidence type="ECO:0000256" key="1">
    <source>
        <dbReference type="ARBA" id="ARBA00006964"/>
    </source>
</evidence>
<dbReference type="PIRSF" id="PIRSF037489">
    <property type="entry name" value="UCP037489_NIF3_YqfO"/>
    <property type="match status" value="1"/>
</dbReference>
<dbReference type="InterPro" id="IPR017221">
    <property type="entry name" value="DUF34/NIF3_bac"/>
</dbReference>
<dbReference type="GO" id="GO:0046872">
    <property type="term" value="F:metal ion binding"/>
    <property type="evidence" value="ECO:0007669"/>
    <property type="project" value="UniProtKB-UniRule"/>
</dbReference>
<comment type="similarity">
    <text evidence="1 4">Belongs to the GTP cyclohydrolase I type 2/NIF3 family.</text>
</comment>
<reference evidence="6 7" key="1">
    <citation type="submission" date="2015-01" db="EMBL/GenBank/DDBJ databases">
        <title>Paenibacillus swuensis/DY6/whole genome sequencing.</title>
        <authorList>
            <person name="Kim M.K."/>
            <person name="Srinivasan S."/>
            <person name="Lee J.-J."/>
        </authorList>
    </citation>
    <scope>NUCLEOTIDE SEQUENCE [LARGE SCALE GENOMIC DNA]</scope>
    <source>
        <strain evidence="6 7">DY6</strain>
    </source>
</reference>
<dbReference type="Pfam" id="PF01784">
    <property type="entry name" value="DUF34_NIF3"/>
    <property type="match status" value="1"/>
</dbReference>
<dbReference type="KEGG" id="pswu:SY83_14840"/>
<accession>A0A172TKN6</accession>
<name>A0A172TKN6_9BACL</name>
<evidence type="ECO:0000256" key="3">
    <source>
        <dbReference type="ARBA" id="ARBA00022723"/>
    </source>
</evidence>
<feature type="binding site" evidence="5">
    <location>
        <position position="66"/>
    </location>
    <ligand>
        <name>a divalent metal cation</name>
        <dbReference type="ChEBI" id="CHEBI:60240"/>
        <label>1</label>
    </ligand>
</feature>
<proteinExistence type="inferred from homology"/>
<dbReference type="FunFam" id="3.40.1390.30:FF:000001">
    <property type="entry name" value="GTP cyclohydrolase 1 type 2"/>
    <property type="match status" value="1"/>
</dbReference>
<evidence type="ECO:0000256" key="5">
    <source>
        <dbReference type="PIRSR" id="PIRSR602678-1"/>
    </source>
</evidence>